<dbReference type="OrthoDB" id="5598268at2759"/>
<feature type="domain" description="Transcription factor IIIC subunit 5 HTH" evidence="5">
    <location>
        <begin position="189"/>
        <end position="342"/>
    </location>
</feature>
<dbReference type="InterPro" id="IPR040454">
    <property type="entry name" value="TF_IIIC_Tfc1/Sfc1"/>
</dbReference>
<dbReference type="RefSeq" id="XP_030757074.1">
    <property type="nucleotide sequence ID" value="XM_030901214.1"/>
</dbReference>
<evidence type="ECO:0000313" key="8">
    <source>
        <dbReference type="RefSeq" id="XP_030757074.1"/>
    </source>
</evidence>
<dbReference type="KEGG" id="soy:115882947"/>
<dbReference type="InParanoid" id="A0A6J2Y2D6"/>
<evidence type="ECO:0000259" key="6">
    <source>
        <dbReference type="Pfam" id="PF17682"/>
    </source>
</evidence>
<dbReference type="Pfam" id="PF09734">
    <property type="entry name" value="Tau95"/>
    <property type="match status" value="1"/>
</dbReference>
<dbReference type="GO" id="GO:0005634">
    <property type="term" value="C:nucleus"/>
    <property type="evidence" value="ECO:0007669"/>
    <property type="project" value="UniProtKB-SubCell"/>
</dbReference>
<feature type="domain" description="Transcription factor IIIC subunit Tfc1/Sfc1 triple barrel" evidence="6">
    <location>
        <begin position="51"/>
        <end position="144"/>
    </location>
</feature>
<dbReference type="GO" id="GO:0000127">
    <property type="term" value="C:transcription factor TFIIIC complex"/>
    <property type="evidence" value="ECO:0007669"/>
    <property type="project" value="InterPro"/>
</dbReference>
<dbReference type="FunCoup" id="A0A6J2Y2D6">
    <property type="interactions" value="620"/>
</dbReference>
<evidence type="ECO:0000313" key="7">
    <source>
        <dbReference type="Proteomes" id="UP000504635"/>
    </source>
</evidence>
<dbReference type="InterPro" id="IPR019136">
    <property type="entry name" value="TF_IIIC_su-5_HTH"/>
</dbReference>
<dbReference type="GO" id="GO:0001002">
    <property type="term" value="F:RNA polymerase III type 1 promoter sequence-specific DNA binding"/>
    <property type="evidence" value="ECO:0007669"/>
    <property type="project" value="TreeGrafter"/>
</dbReference>
<sequence>MADNVDNDRIKSEKNKIIPKNKITFFSSHKGFLDNDLDKSYLFSFPNPLVRIEYPGHVKNVSKAIKTLGGIQDIQRSVEGKSKLELNFHPNSKYSKGCVADKIFNMGILIKITKPNDCSDYSYEIVNVANVSFKFNRMSDFQYLPLVAKETPENEHSEVEYLHDKIIPNHIPTLEWLTRKETSELPPLLISPKFARFDLPQVKFQTNSSRDFIALVRPEGIAFPDIKKKGRPDRRVLSFRVSFIKPDVTIPIQPLPAAVEIVQDRHLNNHLAVIQELFQKKPIWRKISIMHKTGMSNDTIRVLLPCVSYYCSGGPWRLCWIKFDYNPLNDFNSRIYQILDFRIRSKEGLHLKVERKRGFLAKLFRDTPNDTVSEKDYVIRPNIIPPARQMLYQYCDVLIPEVQDMLAKLPKLPPSAKFDIRNGWLPLSFTEHCREIVNKYVLDAVQNKIMAGKEPNPGSSERAVESSDSIVSLYCSKLLSNIRKGVTTRDSSTENEESIEEISLIEDETVETIDTNEVVNSLPERILEESDEEDSDMDLDMEAIEEINEMLN</sequence>
<dbReference type="InterPro" id="IPR041499">
    <property type="entry name" value="Tfc1/Sfc1_N"/>
</dbReference>
<evidence type="ECO:0000256" key="2">
    <source>
        <dbReference type="ARBA" id="ARBA00023125"/>
    </source>
</evidence>
<keyword evidence="4" id="KW-0539">Nucleus</keyword>
<dbReference type="Gene3D" id="3.30.200.160">
    <property type="entry name" value="TFIIIC, subcomplex tauA, subunit Sfc1, barrel domain"/>
    <property type="match status" value="1"/>
</dbReference>
<keyword evidence="2" id="KW-0238">DNA-binding</keyword>
<organism evidence="7 8">
    <name type="scientific">Sitophilus oryzae</name>
    <name type="common">Rice weevil</name>
    <name type="synonym">Curculio oryzae</name>
    <dbReference type="NCBI Taxonomy" id="7048"/>
    <lineage>
        <taxon>Eukaryota</taxon>
        <taxon>Metazoa</taxon>
        <taxon>Ecdysozoa</taxon>
        <taxon>Arthropoda</taxon>
        <taxon>Hexapoda</taxon>
        <taxon>Insecta</taxon>
        <taxon>Pterygota</taxon>
        <taxon>Neoptera</taxon>
        <taxon>Endopterygota</taxon>
        <taxon>Coleoptera</taxon>
        <taxon>Polyphaga</taxon>
        <taxon>Cucujiformia</taxon>
        <taxon>Curculionidae</taxon>
        <taxon>Dryophthorinae</taxon>
        <taxon>Sitophilus</taxon>
    </lineage>
</organism>
<evidence type="ECO:0000256" key="1">
    <source>
        <dbReference type="ARBA" id="ARBA00004123"/>
    </source>
</evidence>
<dbReference type="Pfam" id="PF17682">
    <property type="entry name" value="Tau95_N"/>
    <property type="match status" value="1"/>
</dbReference>
<evidence type="ECO:0000256" key="3">
    <source>
        <dbReference type="ARBA" id="ARBA00023163"/>
    </source>
</evidence>
<gene>
    <name evidence="8" type="primary">LOC115882947</name>
</gene>
<reference evidence="8" key="1">
    <citation type="submission" date="2025-08" db="UniProtKB">
        <authorList>
            <consortium name="RefSeq"/>
        </authorList>
    </citation>
    <scope>IDENTIFICATION</scope>
    <source>
        <tissue evidence="8">Gonads</tissue>
    </source>
</reference>
<dbReference type="GeneID" id="115882947"/>
<dbReference type="PANTHER" id="PTHR13230">
    <property type="entry name" value="GENERAL TRANSCRIPTION FACTOR IIIC, POLYPEPTIDE 5"/>
    <property type="match status" value="1"/>
</dbReference>
<name>A0A6J2Y2D6_SITOR</name>
<dbReference type="PANTHER" id="PTHR13230:SF5">
    <property type="entry name" value="GENERAL TRANSCRIPTION FACTOR 3C POLYPEPTIDE 5"/>
    <property type="match status" value="1"/>
</dbReference>
<dbReference type="AlphaFoldDB" id="A0A6J2Y2D6"/>
<dbReference type="Proteomes" id="UP000504635">
    <property type="component" value="Unplaced"/>
</dbReference>
<evidence type="ECO:0000259" key="5">
    <source>
        <dbReference type="Pfam" id="PF09734"/>
    </source>
</evidence>
<dbReference type="InterPro" id="IPR042536">
    <property type="entry name" value="TFIIIC_tauA_Sfc1"/>
</dbReference>
<keyword evidence="7" id="KW-1185">Reference proteome</keyword>
<protein>
    <submittedName>
        <fullName evidence="8">General transcription factor 3C polypeptide 5</fullName>
    </submittedName>
</protein>
<accession>A0A6J2Y2D6</accession>
<dbReference type="GO" id="GO:0006384">
    <property type="term" value="P:transcription initiation at RNA polymerase III promoter"/>
    <property type="evidence" value="ECO:0007669"/>
    <property type="project" value="InterPro"/>
</dbReference>
<proteinExistence type="predicted"/>
<keyword evidence="3" id="KW-0804">Transcription</keyword>
<comment type="subcellular location">
    <subcellularLocation>
        <location evidence="1">Nucleus</location>
    </subcellularLocation>
</comment>
<evidence type="ECO:0000256" key="4">
    <source>
        <dbReference type="ARBA" id="ARBA00023242"/>
    </source>
</evidence>
<dbReference type="GO" id="GO:0001003">
    <property type="term" value="F:RNA polymerase III type 2 promoter sequence-specific DNA binding"/>
    <property type="evidence" value="ECO:0007669"/>
    <property type="project" value="TreeGrafter"/>
</dbReference>